<accession>A0AAV9Z9G4</accession>
<evidence type="ECO:0000256" key="1">
    <source>
        <dbReference type="SAM" id="MobiDB-lite"/>
    </source>
</evidence>
<gene>
    <name evidence="2" type="ORF">R3P38DRAFT_2811696</name>
</gene>
<evidence type="ECO:0000313" key="3">
    <source>
        <dbReference type="Proteomes" id="UP001362999"/>
    </source>
</evidence>
<proteinExistence type="predicted"/>
<organism evidence="2 3">
    <name type="scientific">Favolaschia claudopus</name>
    <dbReference type="NCBI Taxonomy" id="2862362"/>
    <lineage>
        <taxon>Eukaryota</taxon>
        <taxon>Fungi</taxon>
        <taxon>Dikarya</taxon>
        <taxon>Basidiomycota</taxon>
        <taxon>Agaricomycotina</taxon>
        <taxon>Agaricomycetes</taxon>
        <taxon>Agaricomycetidae</taxon>
        <taxon>Agaricales</taxon>
        <taxon>Marasmiineae</taxon>
        <taxon>Mycenaceae</taxon>
        <taxon>Favolaschia</taxon>
    </lineage>
</organism>
<dbReference type="Proteomes" id="UP001362999">
    <property type="component" value="Unassembled WGS sequence"/>
</dbReference>
<keyword evidence="3" id="KW-1185">Reference proteome</keyword>
<protein>
    <submittedName>
        <fullName evidence="2">Uncharacterized protein</fullName>
    </submittedName>
</protein>
<dbReference type="AlphaFoldDB" id="A0AAV9Z9G4"/>
<name>A0AAV9Z9G4_9AGAR</name>
<comment type="caution">
    <text evidence="2">The sequence shown here is derived from an EMBL/GenBank/DDBJ whole genome shotgun (WGS) entry which is preliminary data.</text>
</comment>
<reference evidence="2 3" key="1">
    <citation type="journal article" date="2024" name="J Genomics">
        <title>Draft genome sequencing and assembly of Favolaschia claudopus CIRM-BRFM 2984 isolated from oak limbs.</title>
        <authorList>
            <person name="Navarro D."/>
            <person name="Drula E."/>
            <person name="Chaduli D."/>
            <person name="Cazenave R."/>
            <person name="Ahrendt S."/>
            <person name="Wang J."/>
            <person name="Lipzen A."/>
            <person name="Daum C."/>
            <person name="Barry K."/>
            <person name="Grigoriev I.V."/>
            <person name="Favel A."/>
            <person name="Rosso M.N."/>
            <person name="Martin F."/>
        </authorList>
    </citation>
    <scope>NUCLEOTIDE SEQUENCE [LARGE SCALE GENOMIC DNA]</scope>
    <source>
        <strain evidence="2 3">CIRM-BRFM 2984</strain>
    </source>
</reference>
<dbReference type="EMBL" id="JAWWNJ010000181">
    <property type="protein sequence ID" value="KAK6974678.1"/>
    <property type="molecule type" value="Genomic_DNA"/>
</dbReference>
<sequence length="157" mass="17243">MNTTTALFLDTAEDDEINEGGDTVRRTSRASTLRLPSPTSPFDYSKIWLSKMSTLGYGNGLWPHGVPLCCSSYSTCKSRHFLMENFESTPNINIIEGSHVKSRETLCRSSSRRAPATAESRGRESNSDAEVPPAIAQEACNRRSEAAELEVGARLVE</sequence>
<feature type="region of interest" description="Disordered" evidence="1">
    <location>
        <begin position="105"/>
        <end position="135"/>
    </location>
</feature>
<evidence type="ECO:0000313" key="2">
    <source>
        <dbReference type="EMBL" id="KAK6974678.1"/>
    </source>
</evidence>